<dbReference type="AlphaFoldDB" id="A0ABD3NKR2"/>
<dbReference type="PANTHER" id="PTHR13421:SF16">
    <property type="entry name" value="SNRNA-ACTIVATING PROTEIN COMPLEX SUBUNIT 3"/>
    <property type="match status" value="1"/>
</dbReference>
<comment type="caution">
    <text evidence="8">The sequence shown here is derived from an EMBL/GenBank/DDBJ whole genome shotgun (WGS) entry which is preliminary data.</text>
</comment>
<gene>
    <name evidence="8" type="ORF">ACHAW5_005194</name>
</gene>
<dbReference type="Proteomes" id="UP001530315">
    <property type="component" value="Unassembled WGS sequence"/>
</dbReference>
<evidence type="ECO:0000256" key="7">
    <source>
        <dbReference type="SAM" id="MobiDB-lite"/>
    </source>
</evidence>
<dbReference type="GO" id="GO:0005634">
    <property type="term" value="C:nucleus"/>
    <property type="evidence" value="ECO:0007669"/>
    <property type="project" value="UniProtKB-SubCell"/>
</dbReference>
<sequence>MTNDVPPLGCRHTLDVKRNLGGWFAKYSRMDAHSLGRLRVRDRHSDPPPSSASVVARSGDVGDAYVRFEILRHSQNLKRGSGVDCNRLEVELHGGQRTLLDLHRLMVEFALDKEVGGGGGGGGSIGPYEEEVRGREEGCAHAATPTLSLDGSDDIVSGVFFIENAFYTCGEVGGHVAESILRWLDCEKEPADKPVIADGGGPSLSPTAGKPTPSSQRRRRFLGLAPLSWPSSRTKIVPMSETKLDDLPLRLGVRYFHMFAPPPTPSSLRLLLERQHGGDATGENYSSWSLAYESAVFVTGIRTLNVDREAFKKKRRVGTNDQSTIEDNEEEDKALSEDKAPILIHDTWAPQRHICLACNHSPASVVTVNDELTDAAPPGLDPTTNKVQLQGVPMCSSCYRALHYHQQRPSDEEDMVGGGYDEDADDRYLPSLKLRPSKHGQASLVFPIEEYQRLVTVTSLEDVPKSSAF</sequence>
<protein>
    <recommendedName>
        <fullName evidence="10">snRNA-activating protein complex subunit 3</fullName>
    </recommendedName>
</protein>
<dbReference type="PANTHER" id="PTHR13421">
    <property type="entry name" value="SNRNA-ACTIVATING PROTEIN COMPLEX SUBUNIT 3"/>
    <property type="match status" value="1"/>
</dbReference>
<dbReference type="EMBL" id="JALLAZ020001350">
    <property type="protein sequence ID" value="KAL3776491.1"/>
    <property type="molecule type" value="Genomic_DNA"/>
</dbReference>
<evidence type="ECO:0008006" key="10">
    <source>
        <dbReference type="Google" id="ProtNLM"/>
    </source>
</evidence>
<dbReference type="GO" id="GO:0003677">
    <property type="term" value="F:DNA binding"/>
    <property type="evidence" value="ECO:0007669"/>
    <property type="project" value="UniProtKB-KW"/>
</dbReference>
<comment type="similarity">
    <text evidence="2">Belongs to the SNAPC3/SRD2 family.</text>
</comment>
<keyword evidence="3" id="KW-0805">Transcription regulation</keyword>
<evidence type="ECO:0000256" key="5">
    <source>
        <dbReference type="ARBA" id="ARBA00023163"/>
    </source>
</evidence>
<keyword evidence="4" id="KW-0238">DNA-binding</keyword>
<dbReference type="InterPro" id="IPR022042">
    <property type="entry name" value="snRNA-activating_su3"/>
</dbReference>
<proteinExistence type="inferred from homology"/>
<evidence type="ECO:0000313" key="8">
    <source>
        <dbReference type="EMBL" id="KAL3776491.1"/>
    </source>
</evidence>
<evidence type="ECO:0000256" key="2">
    <source>
        <dbReference type="ARBA" id="ARBA00010410"/>
    </source>
</evidence>
<organism evidence="8 9">
    <name type="scientific">Stephanodiscus triporus</name>
    <dbReference type="NCBI Taxonomy" id="2934178"/>
    <lineage>
        <taxon>Eukaryota</taxon>
        <taxon>Sar</taxon>
        <taxon>Stramenopiles</taxon>
        <taxon>Ochrophyta</taxon>
        <taxon>Bacillariophyta</taxon>
        <taxon>Coscinodiscophyceae</taxon>
        <taxon>Thalassiosirophycidae</taxon>
        <taxon>Stephanodiscales</taxon>
        <taxon>Stephanodiscaceae</taxon>
        <taxon>Stephanodiscus</taxon>
    </lineage>
</organism>
<keyword evidence="5" id="KW-0804">Transcription</keyword>
<evidence type="ECO:0000256" key="1">
    <source>
        <dbReference type="ARBA" id="ARBA00004123"/>
    </source>
</evidence>
<keyword evidence="9" id="KW-1185">Reference proteome</keyword>
<evidence type="ECO:0000256" key="4">
    <source>
        <dbReference type="ARBA" id="ARBA00023125"/>
    </source>
</evidence>
<name>A0ABD3NKR2_9STRA</name>
<comment type="subcellular location">
    <subcellularLocation>
        <location evidence="1">Nucleus</location>
    </subcellularLocation>
</comment>
<evidence type="ECO:0000256" key="6">
    <source>
        <dbReference type="ARBA" id="ARBA00023242"/>
    </source>
</evidence>
<evidence type="ECO:0000313" key="9">
    <source>
        <dbReference type="Proteomes" id="UP001530315"/>
    </source>
</evidence>
<evidence type="ECO:0000256" key="3">
    <source>
        <dbReference type="ARBA" id="ARBA00023015"/>
    </source>
</evidence>
<feature type="region of interest" description="Disordered" evidence="7">
    <location>
        <begin position="194"/>
        <end position="217"/>
    </location>
</feature>
<keyword evidence="6" id="KW-0539">Nucleus</keyword>
<reference evidence="8 9" key="1">
    <citation type="submission" date="2024-10" db="EMBL/GenBank/DDBJ databases">
        <title>Updated reference genomes for cyclostephanoid diatoms.</title>
        <authorList>
            <person name="Roberts W.R."/>
            <person name="Alverson A.J."/>
        </authorList>
    </citation>
    <scope>NUCLEOTIDE SEQUENCE [LARGE SCALE GENOMIC DNA]</scope>
    <source>
        <strain evidence="8 9">AJA276-08</strain>
    </source>
</reference>
<accession>A0ABD3NKR2</accession>